<reference evidence="2 3" key="1">
    <citation type="journal article" date="2013" name="Curr. Biol.">
        <title>The Genome of the Foraminiferan Reticulomyxa filosa.</title>
        <authorList>
            <person name="Glockner G."/>
            <person name="Hulsmann N."/>
            <person name="Schleicher M."/>
            <person name="Noegel A.A."/>
            <person name="Eichinger L."/>
            <person name="Gallinger C."/>
            <person name="Pawlowski J."/>
            <person name="Sierra R."/>
            <person name="Euteneuer U."/>
            <person name="Pillet L."/>
            <person name="Moustafa A."/>
            <person name="Platzer M."/>
            <person name="Groth M."/>
            <person name="Szafranski K."/>
            <person name="Schliwa M."/>
        </authorList>
    </citation>
    <scope>NUCLEOTIDE SEQUENCE [LARGE SCALE GENOMIC DNA]</scope>
</reference>
<dbReference type="AlphaFoldDB" id="X6MYY7"/>
<feature type="compositionally biased region" description="Basic and acidic residues" evidence="1">
    <location>
        <begin position="202"/>
        <end position="215"/>
    </location>
</feature>
<sequence>GDEGNEISEKGSQSAESTDTESEADAKTEYQEEKEEKHMVLVDDTELIFSQTYDWPEFAKNQNSRGLLTPRNGKEHKSTQLSLSFLPVADANTSQDMGQGTPVDKEEEKEKQREEAEPREESLSGTMDVDLTFVAKDGQNNPSPREYTQDEKKKAHTQETVKAKREDVEQEKKKDTEKLKEDGQPQQQGNTLKAKMKKKHIWNPDDKEREIEKTRKLLSASDQLSSEDEEDDPEEDDAEEEDHDEEGDDDDLDRDNSSSIPDLVADTAAAAAAAAGINDPSSVPPLPLALQSKDSMNQSSHNIWVL</sequence>
<evidence type="ECO:0000313" key="3">
    <source>
        <dbReference type="Proteomes" id="UP000023152"/>
    </source>
</evidence>
<protein>
    <submittedName>
        <fullName evidence="2">Uncharacterized protein</fullName>
    </submittedName>
</protein>
<keyword evidence="3" id="KW-1185">Reference proteome</keyword>
<feature type="compositionally biased region" description="Basic and acidic residues" evidence="1">
    <location>
        <begin position="103"/>
        <end position="122"/>
    </location>
</feature>
<gene>
    <name evidence="2" type="ORF">RFI_18217</name>
</gene>
<organism evidence="2 3">
    <name type="scientific">Reticulomyxa filosa</name>
    <dbReference type="NCBI Taxonomy" id="46433"/>
    <lineage>
        <taxon>Eukaryota</taxon>
        <taxon>Sar</taxon>
        <taxon>Rhizaria</taxon>
        <taxon>Retaria</taxon>
        <taxon>Foraminifera</taxon>
        <taxon>Monothalamids</taxon>
        <taxon>Reticulomyxidae</taxon>
        <taxon>Reticulomyxa</taxon>
    </lineage>
</organism>
<name>X6MYY7_RETFI</name>
<evidence type="ECO:0000256" key="1">
    <source>
        <dbReference type="SAM" id="MobiDB-lite"/>
    </source>
</evidence>
<feature type="non-terminal residue" evidence="2">
    <location>
        <position position="1"/>
    </location>
</feature>
<feature type="compositionally biased region" description="Acidic residues" evidence="1">
    <location>
        <begin position="225"/>
        <end position="253"/>
    </location>
</feature>
<dbReference type="Proteomes" id="UP000023152">
    <property type="component" value="Unassembled WGS sequence"/>
</dbReference>
<feature type="compositionally biased region" description="Polar residues" evidence="1">
    <location>
        <begin position="292"/>
        <end position="306"/>
    </location>
</feature>
<accession>X6MYY7</accession>
<evidence type="ECO:0000313" key="2">
    <source>
        <dbReference type="EMBL" id="ETO19021.1"/>
    </source>
</evidence>
<feature type="compositionally biased region" description="Basic and acidic residues" evidence="1">
    <location>
        <begin position="24"/>
        <end position="39"/>
    </location>
</feature>
<feature type="compositionally biased region" description="Basic and acidic residues" evidence="1">
    <location>
        <begin position="147"/>
        <end position="183"/>
    </location>
</feature>
<feature type="region of interest" description="Disordered" evidence="1">
    <location>
        <begin position="1"/>
        <end position="39"/>
    </location>
</feature>
<feature type="region of interest" description="Disordered" evidence="1">
    <location>
        <begin position="63"/>
        <end position="306"/>
    </location>
</feature>
<dbReference type="EMBL" id="ASPP01014141">
    <property type="protein sequence ID" value="ETO19021.1"/>
    <property type="molecule type" value="Genomic_DNA"/>
</dbReference>
<proteinExistence type="predicted"/>
<comment type="caution">
    <text evidence="2">The sequence shown here is derived from an EMBL/GenBank/DDBJ whole genome shotgun (WGS) entry which is preliminary data.</text>
</comment>